<evidence type="ECO:0000256" key="5">
    <source>
        <dbReference type="ARBA" id="ARBA00022723"/>
    </source>
</evidence>
<dbReference type="SMART" id="SM00729">
    <property type="entry name" value="Elp3"/>
    <property type="match status" value="1"/>
</dbReference>
<protein>
    <recommendedName>
        <fullName evidence="2">Heme chaperone HemW</fullName>
    </recommendedName>
</protein>
<dbReference type="GO" id="GO:0005737">
    <property type="term" value="C:cytoplasm"/>
    <property type="evidence" value="ECO:0007669"/>
    <property type="project" value="InterPro"/>
</dbReference>
<dbReference type="SFLD" id="SFLDG01082">
    <property type="entry name" value="B12-binding_domain_containing"/>
    <property type="match status" value="1"/>
</dbReference>
<keyword evidence="7" id="KW-0411">Iron-sulfur</keyword>
<dbReference type="OrthoDB" id="9808022at2"/>
<dbReference type="GO" id="GO:0004109">
    <property type="term" value="F:coproporphyrinogen oxidase activity"/>
    <property type="evidence" value="ECO:0007669"/>
    <property type="project" value="InterPro"/>
</dbReference>
<reference evidence="11" key="1">
    <citation type="submission" date="2010-05" db="EMBL/GenBank/DDBJ databases">
        <title>The complete genome of Truepera radiovictris DSM 17093.</title>
        <authorList>
            <consortium name="US DOE Joint Genome Institute (JGI-PGF)"/>
            <person name="Lucas S."/>
            <person name="Copeland A."/>
            <person name="Lapidus A."/>
            <person name="Glavina del Rio T."/>
            <person name="Dalin E."/>
            <person name="Tice H."/>
            <person name="Bruce D."/>
            <person name="Goodwin L."/>
            <person name="Pitluck S."/>
            <person name="Kyrpides N."/>
            <person name="Mavromatis K."/>
            <person name="Ovchinnikova G."/>
            <person name="Munk A.C."/>
            <person name="Detter J.C."/>
            <person name="Han C."/>
            <person name="Tapia R."/>
            <person name="Land M."/>
            <person name="Hauser L."/>
            <person name="Markowitz V."/>
            <person name="Cheng J.-F."/>
            <person name="Hugenholtz P."/>
            <person name="Woyke T."/>
            <person name="Wu D."/>
            <person name="Tindall B."/>
            <person name="Pomrenke H.G."/>
            <person name="Brambilla E."/>
            <person name="Klenk H.-P."/>
            <person name="Eisen J.A."/>
        </authorList>
    </citation>
    <scope>NUCLEOTIDE SEQUENCE [LARGE SCALE GENOMIC DNA]</scope>
    <source>
        <strain evidence="11">DSM 17093 / CIP 108686 / LMG 22925 / RQ-24</strain>
    </source>
</reference>
<keyword evidence="8" id="KW-0143">Chaperone</keyword>
<keyword evidence="6" id="KW-0408">Iron</keyword>
<keyword evidence="3" id="KW-0349">Heme</keyword>
<dbReference type="AlphaFoldDB" id="D7CRN6"/>
<dbReference type="Pfam" id="PF04055">
    <property type="entry name" value="Radical_SAM"/>
    <property type="match status" value="1"/>
</dbReference>
<dbReference type="InterPro" id="IPR004559">
    <property type="entry name" value="HemW-like"/>
</dbReference>
<dbReference type="InterPro" id="IPR058240">
    <property type="entry name" value="rSAM_sf"/>
</dbReference>
<dbReference type="SFLD" id="SFLDF00562">
    <property type="entry name" value="HemN-like__clustered_with_heat"/>
    <property type="match status" value="1"/>
</dbReference>
<organism evidence="10 11">
    <name type="scientific">Truepera radiovictrix (strain DSM 17093 / CIP 108686 / LMG 22925 / RQ-24)</name>
    <dbReference type="NCBI Taxonomy" id="649638"/>
    <lineage>
        <taxon>Bacteria</taxon>
        <taxon>Thermotogati</taxon>
        <taxon>Deinococcota</taxon>
        <taxon>Deinococci</taxon>
        <taxon>Trueperales</taxon>
        <taxon>Trueperaceae</taxon>
        <taxon>Truepera</taxon>
    </lineage>
</organism>
<gene>
    <name evidence="10" type="ordered locus">Trad_0387</name>
</gene>
<evidence type="ECO:0000256" key="4">
    <source>
        <dbReference type="ARBA" id="ARBA00022691"/>
    </source>
</evidence>
<dbReference type="InterPro" id="IPR010723">
    <property type="entry name" value="HemN_C"/>
</dbReference>
<dbReference type="PROSITE" id="PS51918">
    <property type="entry name" value="RADICAL_SAM"/>
    <property type="match status" value="1"/>
</dbReference>
<dbReference type="GO" id="GO:0051539">
    <property type="term" value="F:4 iron, 4 sulfur cluster binding"/>
    <property type="evidence" value="ECO:0007669"/>
    <property type="project" value="InterPro"/>
</dbReference>
<dbReference type="STRING" id="649638.Trad_0387"/>
<comment type="similarity">
    <text evidence="1">Belongs to the anaerobic coproporphyrinogen-III oxidase family. HemW subfamily.</text>
</comment>
<dbReference type="PANTHER" id="PTHR13932">
    <property type="entry name" value="COPROPORPHYRINIGEN III OXIDASE"/>
    <property type="match status" value="1"/>
</dbReference>
<dbReference type="SFLD" id="SFLDG01065">
    <property type="entry name" value="anaerobic_coproporphyrinogen-I"/>
    <property type="match status" value="1"/>
</dbReference>
<evidence type="ECO:0000313" key="10">
    <source>
        <dbReference type="EMBL" id="ADI13526.1"/>
    </source>
</evidence>
<name>D7CRN6_TRURR</name>
<dbReference type="SUPFAM" id="SSF102114">
    <property type="entry name" value="Radical SAM enzymes"/>
    <property type="match status" value="1"/>
</dbReference>
<evidence type="ECO:0000259" key="9">
    <source>
        <dbReference type="PROSITE" id="PS51918"/>
    </source>
</evidence>
<dbReference type="Gene3D" id="3.20.20.70">
    <property type="entry name" value="Aldolase class I"/>
    <property type="match status" value="1"/>
</dbReference>
<dbReference type="PANTHER" id="PTHR13932:SF5">
    <property type="entry name" value="RADICAL S-ADENOSYL METHIONINE DOMAIN-CONTAINING PROTEIN 1, MITOCHONDRIAL"/>
    <property type="match status" value="1"/>
</dbReference>
<dbReference type="Proteomes" id="UP000000379">
    <property type="component" value="Chromosome"/>
</dbReference>
<dbReference type="InterPro" id="IPR013785">
    <property type="entry name" value="Aldolase_TIM"/>
</dbReference>
<evidence type="ECO:0000256" key="2">
    <source>
        <dbReference type="ARBA" id="ARBA00017228"/>
    </source>
</evidence>
<keyword evidence="11" id="KW-1185">Reference proteome</keyword>
<dbReference type="EMBL" id="CP002049">
    <property type="protein sequence ID" value="ADI13526.1"/>
    <property type="molecule type" value="Genomic_DNA"/>
</dbReference>
<dbReference type="RefSeq" id="WP_013176906.1">
    <property type="nucleotide sequence ID" value="NC_014221.1"/>
</dbReference>
<evidence type="ECO:0000313" key="11">
    <source>
        <dbReference type="Proteomes" id="UP000000379"/>
    </source>
</evidence>
<dbReference type="eggNOG" id="COG0635">
    <property type="taxonomic scope" value="Bacteria"/>
</dbReference>
<evidence type="ECO:0000256" key="3">
    <source>
        <dbReference type="ARBA" id="ARBA00022617"/>
    </source>
</evidence>
<evidence type="ECO:0000256" key="7">
    <source>
        <dbReference type="ARBA" id="ARBA00023014"/>
    </source>
</evidence>
<evidence type="ECO:0000256" key="6">
    <source>
        <dbReference type="ARBA" id="ARBA00023004"/>
    </source>
</evidence>
<keyword evidence="5" id="KW-0479">Metal-binding</keyword>
<dbReference type="InterPro" id="IPR034505">
    <property type="entry name" value="Coproporphyrinogen-III_oxidase"/>
</dbReference>
<dbReference type="CDD" id="cd01335">
    <property type="entry name" value="Radical_SAM"/>
    <property type="match status" value="1"/>
</dbReference>
<evidence type="ECO:0000256" key="1">
    <source>
        <dbReference type="ARBA" id="ARBA00006100"/>
    </source>
</evidence>
<feature type="domain" description="Radical SAM core" evidence="9">
    <location>
        <begin position="1"/>
        <end position="226"/>
    </location>
</feature>
<accession>D7CRN6</accession>
<proteinExistence type="inferred from homology"/>
<dbReference type="KEGG" id="tra:Trad_0387"/>
<dbReference type="InterPro" id="IPR007197">
    <property type="entry name" value="rSAM"/>
</dbReference>
<dbReference type="Pfam" id="PF06969">
    <property type="entry name" value="HemN_C"/>
    <property type="match status" value="1"/>
</dbReference>
<reference evidence="10 11" key="2">
    <citation type="journal article" date="2011" name="Stand. Genomic Sci.">
        <title>Complete genome sequence of Truepera radiovictrix type strain (RQ-24).</title>
        <authorList>
            <person name="Ivanova N."/>
            <person name="Rohde C."/>
            <person name="Munk C."/>
            <person name="Nolan M."/>
            <person name="Lucas S."/>
            <person name="Del Rio T.G."/>
            <person name="Tice H."/>
            <person name="Deshpande S."/>
            <person name="Cheng J.F."/>
            <person name="Tapia R."/>
            <person name="Han C."/>
            <person name="Goodwin L."/>
            <person name="Pitluck S."/>
            <person name="Liolios K."/>
            <person name="Mavromatis K."/>
            <person name="Mikhailova N."/>
            <person name="Pati A."/>
            <person name="Chen A."/>
            <person name="Palaniappan K."/>
            <person name="Land M."/>
            <person name="Hauser L."/>
            <person name="Chang Y.J."/>
            <person name="Jeffries C.D."/>
            <person name="Brambilla E."/>
            <person name="Rohde M."/>
            <person name="Goker M."/>
            <person name="Tindall B.J."/>
            <person name="Woyke T."/>
            <person name="Bristow J."/>
            <person name="Eisen J.A."/>
            <person name="Markowitz V."/>
            <person name="Hugenholtz P."/>
            <person name="Kyrpides N.C."/>
            <person name="Klenk H.P."/>
            <person name="Lapidus A."/>
        </authorList>
    </citation>
    <scope>NUCLEOTIDE SEQUENCE [LARGE SCALE GENOMIC DNA]</scope>
    <source>
        <strain evidence="11">DSM 17093 / CIP 108686 / LMG 22925 / RQ-24</strain>
    </source>
</reference>
<sequence length="380" mass="40676">MLPPPRALYLHVPFCPKVCPYCDFHKMRRHEGLVAAYLERLQGEARALYAAFPGPLDTLYFGGGTPSHLTDDELAHLTRTLEATWGFPAALETTLEADPKTFDRGRLETFRALGFDRLSIGVQSTQDAVLAFLGRQHTGREGLEAVEMALAAGFTVSADLITAVPGQDAAADLHALAQTGVAHLSVYTLTIEPYTPFARRGVTVDEDKEAEDYALASEVLGAYGLVRYEVSSHARPGFEAKHNSVYWRGDPFLALGPAAAAFVPVSHGGLLGERRTNPPIKAWLAGAPPEVLPVGSAAYVQDVLMTGLRTARGLDLAALSARAGFDVAAHYQGVLARLERVGLLERAGGFLRATEAGLLQLNGVTRALFAVAPPAHPPHA</sequence>
<dbReference type="GO" id="GO:0046872">
    <property type="term" value="F:metal ion binding"/>
    <property type="evidence" value="ECO:0007669"/>
    <property type="project" value="UniProtKB-KW"/>
</dbReference>
<dbReference type="GO" id="GO:0006779">
    <property type="term" value="P:porphyrin-containing compound biosynthetic process"/>
    <property type="evidence" value="ECO:0007669"/>
    <property type="project" value="InterPro"/>
</dbReference>
<dbReference type="SFLD" id="SFLDS00029">
    <property type="entry name" value="Radical_SAM"/>
    <property type="match status" value="1"/>
</dbReference>
<dbReference type="HOGENOM" id="CLU_027579_2_0_0"/>
<keyword evidence="4" id="KW-0949">S-adenosyl-L-methionine</keyword>
<dbReference type="InterPro" id="IPR006638">
    <property type="entry name" value="Elp3/MiaA/NifB-like_rSAM"/>
</dbReference>
<evidence type="ECO:0000256" key="8">
    <source>
        <dbReference type="ARBA" id="ARBA00023186"/>
    </source>
</evidence>